<reference evidence="2" key="1">
    <citation type="submission" date="2017-09" db="EMBL/GenBank/DDBJ databases">
        <title>Depth-based differentiation of microbial function through sediment-hosted aquifers and enrichment of novel symbionts in the deep terrestrial subsurface.</title>
        <authorList>
            <person name="Probst A.J."/>
            <person name="Ladd B."/>
            <person name="Jarett J.K."/>
            <person name="Geller-Mcgrath D.E."/>
            <person name="Sieber C.M.K."/>
            <person name="Emerson J.B."/>
            <person name="Anantharaman K."/>
            <person name="Thomas B.C."/>
            <person name="Malmstrom R."/>
            <person name="Stieglmeier M."/>
            <person name="Klingl A."/>
            <person name="Woyke T."/>
            <person name="Ryan C.M."/>
            <person name="Banfield J.F."/>
        </authorList>
    </citation>
    <scope>NUCLEOTIDE SEQUENCE [LARGE SCALE GENOMIC DNA]</scope>
</reference>
<evidence type="ECO:0008006" key="3">
    <source>
        <dbReference type="Google" id="ProtNLM"/>
    </source>
</evidence>
<evidence type="ECO:0000313" key="2">
    <source>
        <dbReference type="Proteomes" id="UP000231426"/>
    </source>
</evidence>
<name>A0A2M6W615_9BACT</name>
<proteinExistence type="predicted"/>
<accession>A0A2M6W615</accession>
<dbReference type="Proteomes" id="UP000231426">
    <property type="component" value="Unassembled WGS sequence"/>
</dbReference>
<gene>
    <name evidence="1" type="ORF">COU29_03180</name>
</gene>
<dbReference type="AlphaFoldDB" id="A0A2M6W615"/>
<sequence length="231" mass="27116">MSFDAKILLSITTTPGSDWRQKIKEIDDLNLKEVALFPTFLEKKERDVLYNLLEKTNLETIPFTHLREEDMELAEIKYLTERWSCKVFNIHSGAVDVNKNVFGDYCDKIYVENGAALLEEKFVKASAGICLDFTHLENDRRLQPEIYDYIVNLTKKYKVGCAHIGAIMDKSFFREDVASYRYDKHFAEKESQFDYLKNYSLEMFPDYTALELENTLAEQLEFKNYIISLFN</sequence>
<protein>
    <recommendedName>
        <fullName evidence="3">Xylose isomerase-like TIM barrel domain-containing protein</fullName>
    </recommendedName>
</protein>
<evidence type="ECO:0000313" key="1">
    <source>
        <dbReference type="EMBL" id="PIT88243.1"/>
    </source>
</evidence>
<dbReference type="EMBL" id="PFBV01000004">
    <property type="protein sequence ID" value="PIT88243.1"/>
    <property type="molecule type" value="Genomic_DNA"/>
</dbReference>
<comment type="caution">
    <text evidence="1">The sequence shown here is derived from an EMBL/GenBank/DDBJ whole genome shotgun (WGS) entry which is preliminary data.</text>
</comment>
<organism evidence="1 2">
    <name type="scientific">Candidatus Magasanikbacteria bacterium CG10_big_fil_rev_8_21_14_0_10_36_32</name>
    <dbReference type="NCBI Taxonomy" id="1974646"/>
    <lineage>
        <taxon>Bacteria</taxon>
        <taxon>Candidatus Magasanikiibacteriota</taxon>
    </lineage>
</organism>